<keyword evidence="6 10" id="KW-0576">Peroxisome</keyword>
<evidence type="ECO:0000259" key="12">
    <source>
        <dbReference type="Pfam" id="PF04695"/>
    </source>
</evidence>
<evidence type="ECO:0000256" key="9">
    <source>
        <dbReference type="ARBA" id="ARBA00046271"/>
    </source>
</evidence>
<comment type="subcellular location">
    <subcellularLocation>
        <location evidence="9 10">Peroxisome membrane</location>
    </subcellularLocation>
</comment>
<comment type="function">
    <text evidence="10">Component of the PEX13-PEX14 docking complex, a translocon channel that specifically mediates the import of peroxisomal cargo proteins bound to PEX5 receptor. The PEX13-PEX14 docking complex forms a large import pore which can be opened to a diameter of about 9 nm. Mechanistically, PEX5 receptor along with cargo proteins associates with the PEX14 subunit of the PEX13-PEX14 docking complex in the cytosol, leading to the insertion of the receptor into the organelle membrane with the concomitant translocation of the cargo into the peroxisome matrix.</text>
</comment>
<dbReference type="GO" id="GO:0016560">
    <property type="term" value="P:protein import into peroxisome matrix, docking"/>
    <property type="evidence" value="ECO:0007669"/>
    <property type="project" value="UniProtKB-UniRule"/>
</dbReference>
<evidence type="ECO:0000256" key="8">
    <source>
        <dbReference type="ARBA" id="ARBA00029691"/>
    </source>
</evidence>
<dbReference type="OrthoDB" id="5549158at2759"/>
<dbReference type="Gene3D" id="1.10.10.10">
    <property type="entry name" value="Winged helix-like DNA-binding domain superfamily/Winged helix DNA-binding domain"/>
    <property type="match status" value="1"/>
</dbReference>
<dbReference type="GeneID" id="63847688"/>
<dbReference type="FunFam" id="1.10.10.10:FF:000489">
    <property type="entry name" value="Putative peroxisomal membrane anchor protein"/>
    <property type="match status" value="1"/>
</dbReference>
<evidence type="ECO:0000313" key="13">
    <source>
        <dbReference type="EMBL" id="KAF1842042.1"/>
    </source>
</evidence>
<evidence type="ECO:0000256" key="4">
    <source>
        <dbReference type="ARBA" id="ARBA00023010"/>
    </source>
</evidence>
<feature type="region of interest" description="Disordered" evidence="11">
    <location>
        <begin position="42"/>
        <end position="96"/>
    </location>
</feature>
<feature type="compositionally biased region" description="Low complexity" evidence="11">
    <location>
        <begin position="77"/>
        <end position="89"/>
    </location>
</feature>
<name>A0A9P4GAH7_9PLEO</name>
<evidence type="ECO:0000256" key="10">
    <source>
        <dbReference type="RuleBase" id="RU367032"/>
    </source>
</evidence>
<reference evidence="13" key="1">
    <citation type="submission" date="2020-01" db="EMBL/GenBank/DDBJ databases">
        <authorList>
            <consortium name="DOE Joint Genome Institute"/>
            <person name="Haridas S."/>
            <person name="Albert R."/>
            <person name="Binder M."/>
            <person name="Bloem J."/>
            <person name="Labutti K."/>
            <person name="Salamov A."/>
            <person name="Andreopoulos B."/>
            <person name="Baker S.E."/>
            <person name="Barry K."/>
            <person name="Bills G."/>
            <person name="Bluhm B.H."/>
            <person name="Cannon C."/>
            <person name="Castanera R."/>
            <person name="Culley D.E."/>
            <person name="Daum C."/>
            <person name="Ezra D."/>
            <person name="Gonzalez J.B."/>
            <person name="Henrissat B."/>
            <person name="Kuo A."/>
            <person name="Liang C."/>
            <person name="Lipzen A."/>
            <person name="Lutzoni F."/>
            <person name="Magnuson J."/>
            <person name="Mondo S."/>
            <person name="Nolan M."/>
            <person name="Ohm R."/>
            <person name="Pangilinan J."/>
            <person name="Park H.-J."/>
            <person name="Ramirez L."/>
            <person name="Alfaro M."/>
            <person name="Sun H."/>
            <person name="Tritt A."/>
            <person name="Yoshinaga Y."/>
            <person name="Zwiers L.-H."/>
            <person name="Turgeon B.G."/>
            <person name="Goodwin S.B."/>
            <person name="Spatafora J.W."/>
            <person name="Crous P.W."/>
            <person name="Grigoriev I.V."/>
        </authorList>
    </citation>
    <scope>NUCLEOTIDE SEQUENCE</scope>
    <source>
        <strain evidence="13">CBS 394.84</strain>
    </source>
</reference>
<keyword evidence="14" id="KW-1185">Reference proteome</keyword>
<dbReference type="AlphaFoldDB" id="A0A9P4GAH7"/>
<keyword evidence="3 10" id="KW-0653">Protein transport</keyword>
<comment type="similarity">
    <text evidence="1 10">Belongs to the peroxin-14 family.</text>
</comment>
<evidence type="ECO:0000256" key="5">
    <source>
        <dbReference type="ARBA" id="ARBA00023136"/>
    </source>
</evidence>
<gene>
    <name evidence="13" type="ORF">K460DRAFT_319737</name>
</gene>
<evidence type="ECO:0000256" key="11">
    <source>
        <dbReference type="SAM" id="MobiDB-lite"/>
    </source>
</evidence>
<dbReference type="EMBL" id="ML976618">
    <property type="protein sequence ID" value="KAF1842042.1"/>
    <property type="molecule type" value="Genomic_DNA"/>
</dbReference>
<keyword evidence="4" id="KW-0811">Translocation</keyword>
<feature type="compositionally biased region" description="Low complexity" evidence="11">
    <location>
        <begin position="52"/>
        <end position="67"/>
    </location>
</feature>
<evidence type="ECO:0000313" key="14">
    <source>
        <dbReference type="Proteomes" id="UP000800039"/>
    </source>
</evidence>
<dbReference type="PANTHER" id="PTHR23058">
    <property type="entry name" value="PEROXISOMAL MEMBRANE PROTEIN PEX14"/>
    <property type="match status" value="1"/>
</dbReference>
<dbReference type="Pfam" id="PF04695">
    <property type="entry name" value="Pex14_N"/>
    <property type="match status" value="1"/>
</dbReference>
<feature type="compositionally biased region" description="Polar residues" evidence="11">
    <location>
        <begin position="262"/>
        <end position="280"/>
    </location>
</feature>
<organism evidence="13 14">
    <name type="scientific">Cucurbitaria berberidis CBS 394.84</name>
    <dbReference type="NCBI Taxonomy" id="1168544"/>
    <lineage>
        <taxon>Eukaryota</taxon>
        <taxon>Fungi</taxon>
        <taxon>Dikarya</taxon>
        <taxon>Ascomycota</taxon>
        <taxon>Pezizomycotina</taxon>
        <taxon>Dothideomycetes</taxon>
        <taxon>Pleosporomycetidae</taxon>
        <taxon>Pleosporales</taxon>
        <taxon>Pleosporineae</taxon>
        <taxon>Cucurbitariaceae</taxon>
        <taxon>Cucurbitaria</taxon>
    </lineage>
</organism>
<evidence type="ECO:0000256" key="3">
    <source>
        <dbReference type="ARBA" id="ARBA00022927"/>
    </source>
</evidence>
<dbReference type="InterPro" id="IPR025655">
    <property type="entry name" value="PEX14"/>
</dbReference>
<feature type="compositionally biased region" description="Low complexity" evidence="11">
    <location>
        <begin position="281"/>
        <end position="324"/>
    </location>
</feature>
<feature type="region of interest" description="Disordered" evidence="11">
    <location>
        <begin position="243"/>
        <end position="374"/>
    </location>
</feature>
<dbReference type="GO" id="GO:1990429">
    <property type="term" value="C:peroxisomal importomer complex"/>
    <property type="evidence" value="ECO:0007669"/>
    <property type="project" value="TreeGrafter"/>
</dbReference>
<feature type="domain" description="Peroxisome membrane anchor protein Pex14p N-terminal" evidence="12">
    <location>
        <begin position="3"/>
        <end position="47"/>
    </location>
</feature>
<evidence type="ECO:0000256" key="7">
    <source>
        <dbReference type="ARBA" id="ARBA00029502"/>
    </source>
</evidence>
<dbReference type="RefSeq" id="XP_040784605.1">
    <property type="nucleotide sequence ID" value="XM_040930436.1"/>
</dbReference>
<protein>
    <recommendedName>
        <fullName evidence="7 10">Peroxisomal membrane protein PEX14</fullName>
    </recommendedName>
    <alternativeName>
        <fullName evidence="8 10">Peroxin-14</fullName>
    </alternativeName>
</protein>
<comment type="caution">
    <text evidence="13">The sequence shown here is derived from an EMBL/GenBank/DDBJ whole genome shotgun (WGS) entry which is preliminary data.</text>
</comment>
<dbReference type="PANTHER" id="PTHR23058:SF0">
    <property type="entry name" value="PEROXISOMAL MEMBRANE PROTEIN PEX14"/>
    <property type="match status" value="1"/>
</dbReference>
<accession>A0A9P4GAH7</accession>
<dbReference type="Proteomes" id="UP000800039">
    <property type="component" value="Unassembled WGS sequence"/>
</dbReference>
<evidence type="ECO:0000256" key="2">
    <source>
        <dbReference type="ARBA" id="ARBA00022448"/>
    </source>
</evidence>
<dbReference type="GO" id="GO:0005778">
    <property type="term" value="C:peroxisomal membrane"/>
    <property type="evidence" value="ECO:0007669"/>
    <property type="project" value="UniProtKB-SubCell"/>
</dbReference>
<evidence type="ECO:0000256" key="6">
    <source>
        <dbReference type="ARBA" id="ARBA00023140"/>
    </source>
</evidence>
<sequence length="374" mass="40017">MVREDLITSAISFLQDPSVATAPLEKRIAFLQSKNLTQEEVDISLARAAEDPSQPTSLPPQSSAPPSHAYRQPPSAPAYGGYPPQGYWQQPPPPEPPKRDWRDYFIMATVMGGVSYGLYFTAKRYILPLIQPPTQPQLEQDKASVDESFKRAFDLLEQLNTDTSALKASEEARTSRLDNALGEIESVLVSLKESSKRQGDDNRRIEDDVRGLRDLIPKALDAQKESTDNRLKELSTELKSLKTLVGNRMGSGTARPPTTTPSYYGTGQSQSPTPTPNVNGTPAAPTPASQPTSTPVPSERKNSSSASEAQGSGGATSTSAPTPSVEKPAPSSIRGLPSGRAAIPAWQMAAQKKSEEAKKDTSASGTAVDASPSS</sequence>
<keyword evidence="2 10" id="KW-0813">Transport</keyword>
<dbReference type="InterPro" id="IPR006785">
    <property type="entry name" value="Pex14_N"/>
</dbReference>
<feature type="compositionally biased region" description="Basic and acidic residues" evidence="11">
    <location>
        <begin position="352"/>
        <end position="361"/>
    </location>
</feature>
<proteinExistence type="inferred from homology"/>
<dbReference type="GO" id="GO:0005102">
    <property type="term" value="F:signaling receptor binding"/>
    <property type="evidence" value="ECO:0007669"/>
    <property type="project" value="TreeGrafter"/>
</dbReference>
<evidence type="ECO:0000256" key="1">
    <source>
        <dbReference type="ARBA" id="ARBA00005443"/>
    </source>
</evidence>
<dbReference type="InterPro" id="IPR036388">
    <property type="entry name" value="WH-like_DNA-bd_sf"/>
</dbReference>
<keyword evidence="5 10" id="KW-0472">Membrane</keyword>